<feature type="transmembrane region" description="Helical" evidence="1">
    <location>
        <begin position="115"/>
        <end position="137"/>
    </location>
</feature>
<dbReference type="Proteomes" id="UP000269199">
    <property type="component" value="Chromosome"/>
</dbReference>
<feature type="transmembrane region" description="Helical" evidence="1">
    <location>
        <begin position="88"/>
        <end position="108"/>
    </location>
</feature>
<dbReference type="EMBL" id="CP024996">
    <property type="protein sequence ID" value="AYR25675.1"/>
    <property type="molecule type" value="Genomic_DNA"/>
</dbReference>
<feature type="transmembrane region" description="Helical" evidence="1">
    <location>
        <begin position="39"/>
        <end position="61"/>
    </location>
</feature>
<proteinExistence type="predicted"/>
<evidence type="ECO:0000313" key="2">
    <source>
        <dbReference type="EMBL" id="AYR25675.1"/>
    </source>
</evidence>
<gene>
    <name evidence="2" type="ORF">RC54_18440</name>
</gene>
<accession>A0AAD0UDP3</accession>
<keyword evidence="1" id="KW-0812">Transmembrane</keyword>
<reference evidence="2 3" key="1">
    <citation type="submission" date="2017-11" db="EMBL/GenBank/DDBJ databases">
        <title>Complete genome sequence of Herbaspirillum rubrisubalbicans DSM 11543.</title>
        <authorList>
            <person name="Chen M."/>
            <person name="An Q."/>
        </authorList>
    </citation>
    <scope>NUCLEOTIDE SEQUENCE [LARGE SCALE GENOMIC DNA]</scope>
    <source>
        <strain evidence="2 3">DSM 11543</strain>
    </source>
</reference>
<dbReference type="AlphaFoldDB" id="A0AAD0UDP3"/>
<evidence type="ECO:0000313" key="3">
    <source>
        <dbReference type="Proteomes" id="UP000269199"/>
    </source>
</evidence>
<name>A0AAD0UDP3_9BURK</name>
<protein>
    <submittedName>
        <fullName evidence="2">Uncharacterized protein</fullName>
    </submittedName>
</protein>
<feature type="transmembrane region" description="Helical" evidence="1">
    <location>
        <begin position="6"/>
        <end position="27"/>
    </location>
</feature>
<evidence type="ECO:0000256" key="1">
    <source>
        <dbReference type="SAM" id="Phobius"/>
    </source>
</evidence>
<organism evidence="2 3">
    <name type="scientific">Herbaspirillum rubrisubalbicans</name>
    <dbReference type="NCBI Taxonomy" id="80842"/>
    <lineage>
        <taxon>Bacteria</taxon>
        <taxon>Pseudomonadati</taxon>
        <taxon>Pseudomonadota</taxon>
        <taxon>Betaproteobacteria</taxon>
        <taxon>Burkholderiales</taxon>
        <taxon>Oxalobacteraceae</taxon>
        <taxon>Herbaspirillum</taxon>
    </lineage>
</organism>
<sequence length="162" mass="17253">MGIFGVVHGVIAVLFALAALALIAIAARMGFEALTEGMGLAQALIEAIGILAAAVVAFQIAETITEEEVVRDANISAPTRVRRFLSRFFVVVIVALAIEGLVMTFRAVHEEATDLIYAAALLAGTGVLLAAWGYFIYCNRAAEELEPDAMKEAKEEDKKIDG</sequence>
<keyword evidence="1" id="KW-0472">Membrane</keyword>
<keyword evidence="1" id="KW-1133">Transmembrane helix</keyword>